<proteinExistence type="predicted"/>
<gene>
    <name evidence="1" type="ORF">M9458_023528</name>
</gene>
<protein>
    <submittedName>
        <fullName evidence="1">Uncharacterized protein</fullName>
    </submittedName>
</protein>
<reference evidence="1 2" key="1">
    <citation type="submission" date="2024-05" db="EMBL/GenBank/DDBJ databases">
        <title>Genome sequencing and assembly of Indian major carp, Cirrhinus mrigala (Hamilton, 1822).</title>
        <authorList>
            <person name="Mohindra V."/>
            <person name="Chowdhury L.M."/>
            <person name="Lal K."/>
            <person name="Jena J.K."/>
        </authorList>
    </citation>
    <scope>NUCLEOTIDE SEQUENCE [LARGE SCALE GENOMIC DNA]</scope>
    <source>
        <strain evidence="1">CM1030</strain>
        <tissue evidence="1">Blood</tissue>
    </source>
</reference>
<accession>A0ABD0Q599</accession>
<feature type="non-terminal residue" evidence="1">
    <location>
        <position position="61"/>
    </location>
</feature>
<dbReference type="AlphaFoldDB" id="A0ABD0Q599"/>
<evidence type="ECO:0000313" key="1">
    <source>
        <dbReference type="EMBL" id="KAL0181122.1"/>
    </source>
</evidence>
<dbReference type="Proteomes" id="UP001529510">
    <property type="component" value="Unassembled WGS sequence"/>
</dbReference>
<sequence>EKKTSSVAFALVGAGVAMLLLAICLGGKLQVQAVPIMWIVPVEIRMKSKYCSIRINIPSLV</sequence>
<comment type="caution">
    <text evidence="1">The sequence shown here is derived from an EMBL/GenBank/DDBJ whole genome shotgun (WGS) entry which is preliminary data.</text>
</comment>
<evidence type="ECO:0000313" key="2">
    <source>
        <dbReference type="Proteomes" id="UP001529510"/>
    </source>
</evidence>
<feature type="non-terminal residue" evidence="1">
    <location>
        <position position="1"/>
    </location>
</feature>
<dbReference type="Pfam" id="PF15345">
    <property type="entry name" value="TMEM51"/>
    <property type="match status" value="1"/>
</dbReference>
<dbReference type="EMBL" id="JAMKFB020000011">
    <property type="protein sequence ID" value="KAL0181122.1"/>
    <property type="molecule type" value="Genomic_DNA"/>
</dbReference>
<name>A0ABD0Q599_CIRMR</name>
<organism evidence="1 2">
    <name type="scientific">Cirrhinus mrigala</name>
    <name type="common">Mrigala</name>
    <dbReference type="NCBI Taxonomy" id="683832"/>
    <lineage>
        <taxon>Eukaryota</taxon>
        <taxon>Metazoa</taxon>
        <taxon>Chordata</taxon>
        <taxon>Craniata</taxon>
        <taxon>Vertebrata</taxon>
        <taxon>Euteleostomi</taxon>
        <taxon>Actinopterygii</taxon>
        <taxon>Neopterygii</taxon>
        <taxon>Teleostei</taxon>
        <taxon>Ostariophysi</taxon>
        <taxon>Cypriniformes</taxon>
        <taxon>Cyprinidae</taxon>
        <taxon>Labeoninae</taxon>
        <taxon>Labeonini</taxon>
        <taxon>Cirrhinus</taxon>
    </lineage>
</organism>
<keyword evidence="2" id="KW-1185">Reference proteome</keyword>